<evidence type="ECO:0000313" key="2">
    <source>
        <dbReference type="Proteomes" id="UP000015105"/>
    </source>
</evidence>
<evidence type="ECO:0000313" key="1">
    <source>
        <dbReference type="EnsemblPlants" id="AET6Gv20580600.9"/>
    </source>
</evidence>
<reference evidence="2" key="1">
    <citation type="journal article" date="2014" name="Science">
        <title>Ancient hybridizations among the ancestral genomes of bread wheat.</title>
        <authorList>
            <consortium name="International Wheat Genome Sequencing Consortium,"/>
            <person name="Marcussen T."/>
            <person name="Sandve S.R."/>
            <person name="Heier L."/>
            <person name="Spannagl M."/>
            <person name="Pfeifer M."/>
            <person name="Jakobsen K.S."/>
            <person name="Wulff B.B."/>
            <person name="Steuernagel B."/>
            <person name="Mayer K.F."/>
            <person name="Olsen O.A."/>
        </authorList>
    </citation>
    <scope>NUCLEOTIDE SEQUENCE [LARGE SCALE GENOMIC DNA]</scope>
    <source>
        <strain evidence="2">cv. AL8/78</strain>
    </source>
</reference>
<proteinExistence type="predicted"/>
<reference evidence="2" key="2">
    <citation type="journal article" date="2017" name="Nat. Plants">
        <title>The Aegilops tauschii genome reveals multiple impacts of transposons.</title>
        <authorList>
            <person name="Zhao G."/>
            <person name="Zou C."/>
            <person name="Li K."/>
            <person name="Wang K."/>
            <person name="Li T."/>
            <person name="Gao L."/>
            <person name="Zhang X."/>
            <person name="Wang H."/>
            <person name="Yang Z."/>
            <person name="Liu X."/>
            <person name="Jiang W."/>
            <person name="Mao L."/>
            <person name="Kong X."/>
            <person name="Jiao Y."/>
            <person name="Jia J."/>
        </authorList>
    </citation>
    <scope>NUCLEOTIDE SEQUENCE [LARGE SCALE GENOMIC DNA]</scope>
    <source>
        <strain evidence="2">cv. AL8/78</strain>
    </source>
</reference>
<dbReference type="EnsemblPlants" id="AET6Gv20580600.9">
    <property type="protein sequence ID" value="AET6Gv20580600.9"/>
    <property type="gene ID" value="AET6Gv20580600"/>
</dbReference>
<reference evidence="1" key="3">
    <citation type="journal article" date="2017" name="Nature">
        <title>Genome sequence of the progenitor of the wheat D genome Aegilops tauschii.</title>
        <authorList>
            <person name="Luo M.C."/>
            <person name="Gu Y.Q."/>
            <person name="Puiu D."/>
            <person name="Wang H."/>
            <person name="Twardziok S.O."/>
            <person name="Deal K.R."/>
            <person name="Huo N."/>
            <person name="Zhu T."/>
            <person name="Wang L."/>
            <person name="Wang Y."/>
            <person name="McGuire P.E."/>
            <person name="Liu S."/>
            <person name="Long H."/>
            <person name="Ramasamy R.K."/>
            <person name="Rodriguez J.C."/>
            <person name="Van S.L."/>
            <person name="Yuan L."/>
            <person name="Wang Z."/>
            <person name="Xia Z."/>
            <person name="Xiao L."/>
            <person name="Anderson O.D."/>
            <person name="Ouyang S."/>
            <person name="Liang Y."/>
            <person name="Zimin A.V."/>
            <person name="Pertea G."/>
            <person name="Qi P."/>
            <person name="Bennetzen J.L."/>
            <person name="Dai X."/>
            <person name="Dawson M.W."/>
            <person name="Muller H.G."/>
            <person name="Kugler K."/>
            <person name="Rivarola-Duarte L."/>
            <person name="Spannagl M."/>
            <person name="Mayer K.F.X."/>
            <person name="Lu F.H."/>
            <person name="Bevan M.W."/>
            <person name="Leroy P."/>
            <person name="Li P."/>
            <person name="You F.M."/>
            <person name="Sun Q."/>
            <person name="Liu Z."/>
            <person name="Lyons E."/>
            <person name="Wicker T."/>
            <person name="Salzberg S.L."/>
            <person name="Devos K.M."/>
            <person name="Dvorak J."/>
        </authorList>
    </citation>
    <scope>NUCLEOTIDE SEQUENCE [LARGE SCALE GENOMIC DNA]</scope>
    <source>
        <strain evidence="1">cv. AL8/78</strain>
    </source>
</reference>
<dbReference type="AlphaFoldDB" id="A0A453P2H3"/>
<dbReference type="Proteomes" id="UP000015105">
    <property type="component" value="Chromosome 6D"/>
</dbReference>
<dbReference type="Gramene" id="AET6Gv20580600.9">
    <property type="protein sequence ID" value="AET6Gv20580600.9"/>
    <property type="gene ID" value="AET6Gv20580600"/>
</dbReference>
<name>A0A453P2H3_AEGTS</name>
<keyword evidence="2" id="KW-1185">Reference proteome</keyword>
<reference evidence="1" key="5">
    <citation type="journal article" date="2021" name="G3 (Bethesda)">
        <title>Aegilops tauschii genome assembly Aet v5.0 features greater sequence contiguity and improved annotation.</title>
        <authorList>
            <person name="Wang L."/>
            <person name="Zhu T."/>
            <person name="Rodriguez J.C."/>
            <person name="Deal K.R."/>
            <person name="Dubcovsky J."/>
            <person name="McGuire P.E."/>
            <person name="Lux T."/>
            <person name="Spannagl M."/>
            <person name="Mayer K.F.X."/>
            <person name="Baldrich P."/>
            <person name="Meyers B.C."/>
            <person name="Huo N."/>
            <person name="Gu Y.Q."/>
            <person name="Zhou H."/>
            <person name="Devos K.M."/>
            <person name="Bennetzen J.L."/>
            <person name="Unver T."/>
            <person name="Budak H."/>
            <person name="Gulick P.J."/>
            <person name="Galiba G."/>
            <person name="Kalapos B."/>
            <person name="Nelson D.R."/>
            <person name="Li P."/>
            <person name="You F.M."/>
            <person name="Luo M.C."/>
            <person name="Dvorak J."/>
        </authorList>
    </citation>
    <scope>NUCLEOTIDE SEQUENCE [LARGE SCALE GENOMIC DNA]</scope>
    <source>
        <strain evidence="1">cv. AL8/78</strain>
    </source>
</reference>
<protein>
    <submittedName>
        <fullName evidence="1">Uncharacterized protein</fullName>
    </submittedName>
</protein>
<organism evidence="1 2">
    <name type="scientific">Aegilops tauschii subsp. strangulata</name>
    <name type="common">Goatgrass</name>
    <dbReference type="NCBI Taxonomy" id="200361"/>
    <lineage>
        <taxon>Eukaryota</taxon>
        <taxon>Viridiplantae</taxon>
        <taxon>Streptophyta</taxon>
        <taxon>Embryophyta</taxon>
        <taxon>Tracheophyta</taxon>
        <taxon>Spermatophyta</taxon>
        <taxon>Magnoliopsida</taxon>
        <taxon>Liliopsida</taxon>
        <taxon>Poales</taxon>
        <taxon>Poaceae</taxon>
        <taxon>BOP clade</taxon>
        <taxon>Pooideae</taxon>
        <taxon>Triticodae</taxon>
        <taxon>Triticeae</taxon>
        <taxon>Triticinae</taxon>
        <taxon>Aegilops</taxon>
    </lineage>
</organism>
<sequence>MLLCTSNVFMNRYKPVMYAGSGGSSWGQGHMKLPHQMNFLEDLRRAVDAQTGLAAALSTWN</sequence>
<accession>A0A453P2H3</accession>
<reference evidence="1" key="4">
    <citation type="submission" date="2019-03" db="UniProtKB">
        <authorList>
            <consortium name="EnsemblPlants"/>
        </authorList>
    </citation>
    <scope>IDENTIFICATION</scope>
</reference>